<evidence type="ECO:0000256" key="5">
    <source>
        <dbReference type="ARBA" id="ARBA00022840"/>
    </source>
</evidence>
<dbReference type="InterPro" id="IPR013346">
    <property type="entry name" value="NrdE_NrdA_C"/>
</dbReference>
<evidence type="ECO:0000256" key="7">
    <source>
        <dbReference type="ARBA" id="ARBA00023116"/>
    </source>
</evidence>
<protein>
    <recommendedName>
        <fullName evidence="2 10">Ribonucleoside-diphosphate reductase</fullName>
        <ecNumber evidence="2 10">1.17.4.1</ecNumber>
    </recommendedName>
</protein>
<accession>F5VCB1</accession>
<gene>
    <name evidence="12" type="ORF">NIAS840_01467</name>
</gene>
<dbReference type="EC" id="1.17.4.1" evidence="2 10"/>
<keyword evidence="5" id="KW-0067">ATP-binding</keyword>
<comment type="function">
    <text evidence="10">Provides the precursors necessary for DNA synthesis. Catalyzes the biosynthesis of deoxyribonucleotides from the corresponding ribonucleotides.</text>
</comment>
<dbReference type="RefSeq" id="WP_003706518.1">
    <property type="nucleotide sequence ID" value="NZ_AFMN01000001.1"/>
</dbReference>
<dbReference type="GO" id="GO:0005524">
    <property type="term" value="F:ATP binding"/>
    <property type="evidence" value="ECO:0007669"/>
    <property type="project" value="UniProtKB-KW"/>
</dbReference>
<dbReference type="NCBIfam" id="TIGR04170">
    <property type="entry name" value="RNR_1b_NrdE"/>
    <property type="match status" value="1"/>
</dbReference>
<keyword evidence="4" id="KW-0547">Nucleotide-binding</keyword>
<comment type="catalytic activity">
    <reaction evidence="9 10">
        <text>a 2'-deoxyribonucleoside 5'-diphosphate + [thioredoxin]-disulfide + H2O = a ribonucleoside 5'-diphosphate + [thioredoxin]-dithiol</text>
        <dbReference type="Rhea" id="RHEA:23252"/>
        <dbReference type="Rhea" id="RHEA-COMP:10698"/>
        <dbReference type="Rhea" id="RHEA-COMP:10700"/>
        <dbReference type="ChEBI" id="CHEBI:15377"/>
        <dbReference type="ChEBI" id="CHEBI:29950"/>
        <dbReference type="ChEBI" id="CHEBI:50058"/>
        <dbReference type="ChEBI" id="CHEBI:57930"/>
        <dbReference type="ChEBI" id="CHEBI:73316"/>
        <dbReference type="EC" id="1.17.4.1"/>
    </reaction>
</comment>
<feature type="domain" description="Ribonucleotide reductase large subunit" evidence="11">
    <location>
        <begin position="560"/>
        <end position="582"/>
    </location>
</feature>
<dbReference type="PRINTS" id="PR01183">
    <property type="entry name" value="RIBORDTASEM1"/>
</dbReference>
<reference evidence="12 13" key="1">
    <citation type="journal article" date="2011" name="J. Bacteriol.">
        <title>Genome Sequence of Lactobacillus salivarius NIAS840, Isolated from Chicken Intestine.</title>
        <authorList>
            <person name="Ham J.S."/>
            <person name="Kim H.W."/>
            <person name="Seol K.H."/>
            <person name="Jang A."/>
            <person name="Jeong S.G."/>
            <person name="Oh M.H."/>
            <person name="Kim D.H."/>
            <person name="Kang D.K."/>
            <person name="Kim G.B."/>
            <person name="Cha C.J."/>
        </authorList>
    </citation>
    <scope>NUCLEOTIDE SEQUENCE [LARGE SCALE GENOMIC DNA]</scope>
    <source>
        <strain evidence="12 13">NIAS840</strain>
    </source>
</reference>
<evidence type="ECO:0000256" key="3">
    <source>
        <dbReference type="ARBA" id="ARBA00022533"/>
    </source>
</evidence>
<dbReference type="InterPro" id="IPR026459">
    <property type="entry name" value="RNR_1b_NrdE"/>
</dbReference>
<dbReference type="PATRIC" id="fig|1029822.3.peg.1462"/>
<dbReference type="PANTHER" id="PTHR11573:SF30">
    <property type="entry name" value="RIBONUCLEOSIDE-DIPHOSPHATE REDUCTASE 2 SUBUNIT ALPHA"/>
    <property type="match status" value="1"/>
</dbReference>
<dbReference type="Gene3D" id="3.20.70.20">
    <property type="match status" value="1"/>
</dbReference>
<evidence type="ECO:0000313" key="12">
    <source>
        <dbReference type="EMBL" id="EGL99737.1"/>
    </source>
</evidence>
<dbReference type="AlphaFoldDB" id="F5VCB1"/>
<keyword evidence="7 10" id="KW-0215">Deoxyribonucleotide synthesis</keyword>
<comment type="caution">
    <text evidence="12">The sequence shown here is derived from an EMBL/GenBank/DDBJ whole genome shotgun (WGS) entry which is preliminary data.</text>
</comment>
<dbReference type="PANTHER" id="PTHR11573">
    <property type="entry name" value="RIBONUCLEOSIDE-DIPHOSPHATE REDUCTASE LARGE CHAIN"/>
    <property type="match status" value="1"/>
</dbReference>
<evidence type="ECO:0000256" key="2">
    <source>
        <dbReference type="ARBA" id="ARBA00012274"/>
    </source>
</evidence>
<dbReference type="GO" id="GO:0009263">
    <property type="term" value="P:deoxyribonucleotide biosynthetic process"/>
    <property type="evidence" value="ECO:0007669"/>
    <property type="project" value="UniProtKB-KW"/>
</dbReference>
<organism evidence="12 13">
    <name type="scientific">Ligilactobacillus salivarius NIAS840</name>
    <dbReference type="NCBI Taxonomy" id="1029822"/>
    <lineage>
        <taxon>Bacteria</taxon>
        <taxon>Bacillati</taxon>
        <taxon>Bacillota</taxon>
        <taxon>Bacilli</taxon>
        <taxon>Lactobacillales</taxon>
        <taxon>Lactobacillaceae</taxon>
        <taxon>Ligilactobacillus</taxon>
    </lineage>
</organism>
<evidence type="ECO:0000256" key="10">
    <source>
        <dbReference type="RuleBase" id="RU003410"/>
    </source>
</evidence>
<keyword evidence="8" id="KW-1015">Disulfide bond</keyword>
<dbReference type="GO" id="GO:0005971">
    <property type="term" value="C:ribonucleoside-diphosphate reductase complex"/>
    <property type="evidence" value="ECO:0007669"/>
    <property type="project" value="TreeGrafter"/>
</dbReference>
<evidence type="ECO:0000259" key="11">
    <source>
        <dbReference type="PROSITE" id="PS00089"/>
    </source>
</evidence>
<dbReference type="Pfam" id="PF00317">
    <property type="entry name" value="Ribonuc_red_lgN"/>
    <property type="match status" value="1"/>
</dbReference>
<dbReference type="Pfam" id="PF02867">
    <property type="entry name" value="Ribonuc_red_lgC"/>
    <property type="match status" value="1"/>
</dbReference>
<dbReference type="SUPFAM" id="SSF51998">
    <property type="entry name" value="PFL-like glycyl radical enzymes"/>
    <property type="match status" value="1"/>
</dbReference>
<dbReference type="EMBL" id="AFMN01000001">
    <property type="protein sequence ID" value="EGL99737.1"/>
    <property type="molecule type" value="Genomic_DNA"/>
</dbReference>
<dbReference type="InterPro" id="IPR013554">
    <property type="entry name" value="RNR_N"/>
</dbReference>
<dbReference type="Pfam" id="PF08343">
    <property type="entry name" value="RNR_N"/>
    <property type="match status" value="1"/>
</dbReference>
<dbReference type="SUPFAM" id="SSF48168">
    <property type="entry name" value="R1 subunit of ribonucleotide reductase, N-terminal domain"/>
    <property type="match status" value="1"/>
</dbReference>
<comment type="similarity">
    <text evidence="1 10">Belongs to the ribonucleoside diphosphate reductase large chain family.</text>
</comment>
<dbReference type="NCBIfam" id="TIGR02506">
    <property type="entry name" value="NrdE_NrdA"/>
    <property type="match status" value="1"/>
</dbReference>
<dbReference type="InterPro" id="IPR013509">
    <property type="entry name" value="RNR_lsu_N"/>
</dbReference>
<dbReference type="GO" id="GO:0004748">
    <property type="term" value="F:ribonucleoside-diphosphate reductase activity, thioredoxin disulfide as acceptor"/>
    <property type="evidence" value="ECO:0007669"/>
    <property type="project" value="UniProtKB-EC"/>
</dbReference>
<evidence type="ECO:0000313" key="13">
    <source>
        <dbReference type="Proteomes" id="UP000006227"/>
    </source>
</evidence>
<keyword evidence="6 10" id="KW-0560">Oxidoreductase</keyword>
<dbReference type="Gene3D" id="1.10.1650.20">
    <property type="match status" value="1"/>
</dbReference>
<evidence type="ECO:0000256" key="9">
    <source>
        <dbReference type="ARBA" id="ARBA00047754"/>
    </source>
</evidence>
<evidence type="ECO:0000256" key="6">
    <source>
        <dbReference type="ARBA" id="ARBA00023002"/>
    </source>
</evidence>
<keyword evidence="3" id="KW-0021">Allosteric enzyme</keyword>
<dbReference type="Proteomes" id="UP000006227">
    <property type="component" value="Unassembled WGS sequence"/>
</dbReference>
<dbReference type="UniPathway" id="UPA00326"/>
<dbReference type="PROSITE" id="PS00089">
    <property type="entry name" value="RIBORED_LARGE"/>
    <property type="match status" value="1"/>
</dbReference>
<dbReference type="InterPro" id="IPR000788">
    <property type="entry name" value="RNR_lg_C"/>
</dbReference>
<proteinExistence type="inferred from homology"/>
<dbReference type="InterPro" id="IPR008926">
    <property type="entry name" value="RNR_R1-su_N"/>
</dbReference>
<dbReference type="CDD" id="cd01679">
    <property type="entry name" value="RNR_I"/>
    <property type="match status" value="1"/>
</dbReference>
<sequence length="723" mass="82234">MSLKDIDISKVTYFDLNNEINIPVNGQIQLGKDKEALEAFLNENVKPNTKQFSSIKERINYLIQNNYYEEEFISKYLFEFIEKLYDYLKKEDFHFKTFMAAYKFYAQYALKTDDNAYYLENFIDRVATNALYFGDGDEKLALELADELIHQRYQPATPSFLNAGRKRRGELVSCFLIQMTDDMNSIGRNINSALQLSRIGGGVGINLSNLRGAGAPIKGIHGAASGVVPVMKLLEDSFTYSNQLGQRQGAGAVYLNVFHPDIEAFLSAKKENADEKIRVKTLSLGLVVPDKYYELVAKNEDMYLFDPWGVERVYHKPFSYVDITKEYDNMVANPNIPKKVIKARDLEEQISKLQQESGYPYVINIDTANRVNPISGKIVMSNLCSEILQVQRASVINNRQEYEVLGTDISCNLGSTNIVNLMASPNFGKSVEVMTRALTFVTDKSDIDVVPSIQHGNRLAHTIGLGAMGLHAYLAKNQIEYGSPEALEFTSVYFMLLNYWTLVASNKIAKERKVTFDNFENSKYADGSYFDTYLNQEFAPKNARVKELFDGIFIPTKSDWTSLKENVMKYGLYHQNRLAVAPNGSISYINDTTASLHPIINRIEERQERKIGKIYYPAPYLSNETLPYYKSAYDTDMRKVIDTYAAAQQHVDQGMSLTLFMRSTIPAGLYEWKNGRTDKMTTRDLSILRNYAHYKGVKSIYYVRTFTDDASEVGANECESCSI</sequence>
<name>F5VCB1_9LACO</name>
<evidence type="ECO:0000256" key="4">
    <source>
        <dbReference type="ARBA" id="ARBA00022741"/>
    </source>
</evidence>
<dbReference type="InterPro" id="IPR039718">
    <property type="entry name" value="Rrm1"/>
</dbReference>
<evidence type="ECO:0000256" key="1">
    <source>
        <dbReference type="ARBA" id="ARBA00010406"/>
    </source>
</evidence>
<evidence type="ECO:0000256" key="8">
    <source>
        <dbReference type="ARBA" id="ARBA00023157"/>
    </source>
</evidence>